<dbReference type="HOGENOM" id="CLU_3334066_0_0_10"/>
<proteinExistence type="predicted"/>
<keyword evidence="3" id="KW-1185">Reference proteome</keyword>
<dbReference type="KEGG" id="tfo:BFO_0686"/>
<name>G8UMW8_TANFA</name>
<evidence type="ECO:0000313" key="2">
    <source>
        <dbReference type="EMBL" id="AEW22675.1"/>
    </source>
</evidence>
<dbReference type="Proteomes" id="UP000005436">
    <property type="component" value="Chromosome"/>
</dbReference>
<evidence type="ECO:0000256" key="1">
    <source>
        <dbReference type="SAM" id="MobiDB-lite"/>
    </source>
</evidence>
<protein>
    <submittedName>
        <fullName evidence="2">Uncharacterized protein</fullName>
    </submittedName>
</protein>
<sequence length="38" mass="4528">MTHPVGLFINQNKYSNKNNRKSQYEWSPTQTTSKKEEI</sequence>
<reference evidence="3" key="1">
    <citation type="submission" date="2011-12" db="EMBL/GenBank/DDBJ databases">
        <title>Complete sequence of Tannerella forsythia ATCC 43037.</title>
        <authorList>
            <person name="Dewhirst F."/>
            <person name="Tanner A."/>
            <person name="Izard J."/>
            <person name="Brinkac L."/>
            <person name="Durkin A.S."/>
            <person name="Hostetler J."/>
            <person name="Shetty J."/>
            <person name="Torralba M."/>
            <person name="Gill S."/>
            <person name="Nelson K."/>
        </authorList>
    </citation>
    <scope>NUCLEOTIDE SEQUENCE [LARGE SCALE GENOMIC DNA]</scope>
    <source>
        <strain evidence="3">ATCC 43037 / JCM 10827 / CCUG 33226 / KCTC 5666 / FDC 338</strain>
    </source>
</reference>
<dbReference type="STRING" id="203275.BFO_0686"/>
<accession>G8UMW8</accession>
<evidence type="ECO:0000313" key="3">
    <source>
        <dbReference type="Proteomes" id="UP000005436"/>
    </source>
</evidence>
<dbReference type="AlphaFoldDB" id="G8UMW8"/>
<organism evidence="2 3">
    <name type="scientific">Tannerella forsythia (strain ATCC 43037 / JCM 10827 / CCUG 21028 A / KCTC 5666 / FDC 338)</name>
    <name type="common">Bacteroides forsythus</name>
    <dbReference type="NCBI Taxonomy" id="203275"/>
    <lineage>
        <taxon>Bacteria</taxon>
        <taxon>Pseudomonadati</taxon>
        <taxon>Bacteroidota</taxon>
        <taxon>Bacteroidia</taxon>
        <taxon>Bacteroidales</taxon>
        <taxon>Tannerellaceae</taxon>
        <taxon>Tannerella</taxon>
    </lineage>
</organism>
<dbReference type="EMBL" id="CP003191">
    <property type="protein sequence ID" value="AEW22675.1"/>
    <property type="molecule type" value="Genomic_DNA"/>
</dbReference>
<gene>
    <name evidence="2" type="ordered locus">BFO_0686</name>
</gene>
<feature type="region of interest" description="Disordered" evidence="1">
    <location>
        <begin position="1"/>
        <end position="38"/>
    </location>
</feature>